<dbReference type="Proteomes" id="UP001107558">
    <property type="component" value="Chromosome 4"/>
</dbReference>
<accession>A0A9J6BHL7</accession>
<sequence>MKIWILLILGVLISDFELINSEGSEETTETATVEETTAAAEETTEVVTEEPTTQDSETSIIETETEKSSSSGEKSKTKAPATKSSPKSSQPDDSCTPWPSNLKSVRDCCNIPHNPASISLNTCFYRCSSREIDERRQVECAASCFVNVTGILLDDRLNRDRVKNLFIGTMMSNERWTRIIENAVDKCDLNSKNSLHAALARFFACINDYMAQNCVQFVQSTECEKTQDLFESCNHVKSNCNIWPVNLPNPEVCCRIPPLFSQKLVEKCRYECEHKELFAQRQLKCNEACLYNDTKLRNDGRFNFDVVKDLLMNSANFLPEWRKPISDAVDKCRTYISYQHDPAVSNHHPSTMGVNYEITILQTCLRDHLANDCVEFKDEGYCKRVKNFAKKCPETRPRKVVHYQYQYQDVRVQHG</sequence>
<dbReference type="EMBL" id="JADBJN010000004">
    <property type="protein sequence ID" value="KAG5669309.1"/>
    <property type="molecule type" value="Genomic_DNA"/>
</dbReference>
<dbReference type="PANTHER" id="PTHR21066:SF3">
    <property type="entry name" value="IP02236P"/>
    <property type="match status" value="1"/>
</dbReference>
<evidence type="ECO:0000259" key="7">
    <source>
        <dbReference type="Pfam" id="PF22651"/>
    </source>
</evidence>
<name>A0A9J6BHL7_POLVA</name>
<evidence type="ECO:0000313" key="8">
    <source>
        <dbReference type="EMBL" id="KAG5669309.1"/>
    </source>
</evidence>
<reference evidence="8" key="1">
    <citation type="submission" date="2021-03" db="EMBL/GenBank/DDBJ databases">
        <title>Chromosome level genome of the anhydrobiotic midge Polypedilum vanderplanki.</title>
        <authorList>
            <person name="Yoshida Y."/>
            <person name="Kikawada T."/>
            <person name="Gusev O."/>
        </authorList>
    </citation>
    <scope>NUCLEOTIDE SEQUENCE</scope>
    <source>
        <strain evidence="8">NIAS01</strain>
        <tissue evidence="8">Whole body or cell culture</tissue>
    </source>
</reference>
<comment type="subcellular location">
    <subcellularLocation>
        <location evidence="1">Secreted</location>
    </subcellularLocation>
</comment>
<feature type="compositionally biased region" description="Low complexity" evidence="5">
    <location>
        <begin position="29"/>
        <end position="41"/>
    </location>
</feature>
<evidence type="ECO:0000256" key="1">
    <source>
        <dbReference type="ARBA" id="ARBA00004613"/>
    </source>
</evidence>
<dbReference type="InterPro" id="IPR054577">
    <property type="entry name" value="OBP47-like_dom"/>
</dbReference>
<feature type="region of interest" description="Disordered" evidence="5">
    <location>
        <begin position="23"/>
        <end position="97"/>
    </location>
</feature>
<proteinExistence type="inferred from homology"/>
<evidence type="ECO:0000256" key="3">
    <source>
        <dbReference type="ARBA" id="ARBA00022448"/>
    </source>
</evidence>
<comment type="caution">
    <text evidence="8">The sequence shown here is derived from an EMBL/GenBank/DDBJ whole genome shotgun (WGS) entry which is preliminary data.</text>
</comment>
<keyword evidence="4" id="KW-0964">Secreted</keyword>
<dbReference type="PANTHER" id="PTHR21066">
    <property type="entry name" value="ODORANT-BINDING PROTEIN 59A-RELATED"/>
    <property type="match status" value="1"/>
</dbReference>
<dbReference type="GO" id="GO:0005576">
    <property type="term" value="C:extracellular region"/>
    <property type="evidence" value="ECO:0007669"/>
    <property type="project" value="UniProtKB-SubCell"/>
</dbReference>
<feature type="compositionally biased region" description="Low complexity" evidence="5">
    <location>
        <begin position="49"/>
        <end position="94"/>
    </location>
</feature>
<dbReference type="OrthoDB" id="7151184at2759"/>
<dbReference type="InterPro" id="IPR052295">
    <property type="entry name" value="Odorant-binding_protein"/>
</dbReference>
<protein>
    <recommendedName>
        <fullName evidence="7">OBP47-like domain-containing protein</fullName>
    </recommendedName>
</protein>
<organism evidence="8 9">
    <name type="scientific">Polypedilum vanderplanki</name>
    <name type="common">Sleeping chironomid midge</name>
    <dbReference type="NCBI Taxonomy" id="319348"/>
    <lineage>
        <taxon>Eukaryota</taxon>
        <taxon>Metazoa</taxon>
        <taxon>Ecdysozoa</taxon>
        <taxon>Arthropoda</taxon>
        <taxon>Hexapoda</taxon>
        <taxon>Insecta</taxon>
        <taxon>Pterygota</taxon>
        <taxon>Neoptera</taxon>
        <taxon>Endopterygota</taxon>
        <taxon>Diptera</taxon>
        <taxon>Nematocera</taxon>
        <taxon>Chironomoidea</taxon>
        <taxon>Chironomidae</taxon>
        <taxon>Chironominae</taxon>
        <taxon>Polypedilum</taxon>
        <taxon>Polypedilum</taxon>
    </lineage>
</organism>
<dbReference type="Pfam" id="PF22651">
    <property type="entry name" value="OBP47_like"/>
    <property type="match status" value="1"/>
</dbReference>
<dbReference type="AlphaFoldDB" id="A0A9J6BHL7"/>
<keyword evidence="9" id="KW-1185">Reference proteome</keyword>
<evidence type="ECO:0000256" key="2">
    <source>
        <dbReference type="ARBA" id="ARBA00008098"/>
    </source>
</evidence>
<gene>
    <name evidence="8" type="ORF">PVAND_017197</name>
</gene>
<keyword evidence="3" id="KW-0813">Transport</keyword>
<keyword evidence="6" id="KW-0732">Signal</keyword>
<evidence type="ECO:0000256" key="5">
    <source>
        <dbReference type="SAM" id="MobiDB-lite"/>
    </source>
</evidence>
<evidence type="ECO:0000313" key="9">
    <source>
        <dbReference type="Proteomes" id="UP001107558"/>
    </source>
</evidence>
<evidence type="ECO:0000256" key="6">
    <source>
        <dbReference type="SAM" id="SignalP"/>
    </source>
</evidence>
<comment type="similarity">
    <text evidence="2">Belongs to the PBP/GOBP family.</text>
</comment>
<evidence type="ECO:0000256" key="4">
    <source>
        <dbReference type="ARBA" id="ARBA00022525"/>
    </source>
</evidence>
<feature type="signal peptide" evidence="6">
    <location>
        <begin position="1"/>
        <end position="21"/>
    </location>
</feature>
<dbReference type="Gene3D" id="1.10.238.270">
    <property type="match status" value="2"/>
</dbReference>
<feature type="chain" id="PRO_5039892168" description="OBP47-like domain-containing protein" evidence="6">
    <location>
        <begin position="22"/>
        <end position="415"/>
    </location>
</feature>
<feature type="domain" description="OBP47-like" evidence="7">
    <location>
        <begin position="138"/>
        <end position="187"/>
    </location>
</feature>